<dbReference type="Pfam" id="PF05843">
    <property type="entry name" value="Suf"/>
    <property type="match status" value="1"/>
</dbReference>
<comment type="caution">
    <text evidence="6">The sequence shown here is derived from an EMBL/GenBank/DDBJ whole genome shotgun (WGS) entry which is preliminary data.</text>
</comment>
<evidence type="ECO:0000256" key="3">
    <source>
        <dbReference type="RuleBase" id="RU369035"/>
    </source>
</evidence>
<protein>
    <recommendedName>
        <fullName evidence="3">mRNA 3'-end-processing protein RNA14</fullName>
    </recommendedName>
</protein>
<dbReference type="GO" id="GO:0180010">
    <property type="term" value="P:co-transcriptional mRNA 3'-end processing, cleavage and polyadenylation pathway"/>
    <property type="evidence" value="ECO:0007669"/>
    <property type="project" value="UniProtKB-UniRule"/>
</dbReference>
<gene>
    <name evidence="6" type="ORF">QCA50_017748</name>
</gene>
<comment type="subcellular location">
    <subcellularLocation>
        <location evidence="3">Nucleus</location>
    </subcellularLocation>
    <subcellularLocation>
        <location evidence="3">Cytoplasm</location>
    </subcellularLocation>
    <text evidence="3">Nucleus and/or cytoplasm.</text>
</comment>
<organism evidence="6 7">
    <name type="scientific">Cerrena zonata</name>
    <dbReference type="NCBI Taxonomy" id="2478898"/>
    <lineage>
        <taxon>Eukaryota</taxon>
        <taxon>Fungi</taxon>
        <taxon>Dikarya</taxon>
        <taxon>Basidiomycota</taxon>
        <taxon>Agaricomycotina</taxon>
        <taxon>Agaricomycetes</taxon>
        <taxon>Polyporales</taxon>
        <taxon>Cerrenaceae</taxon>
        <taxon>Cerrena</taxon>
    </lineage>
</organism>
<dbReference type="SMART" id="SM00386">
    <property type="entry name" value="HAT"/>
    <property type="match status" value="7"/>
</dbReference>
<feature type="region of interest" description="Disordered" evidence="4">
    <location>
        <begin position="625"/>
        <end position="690"/>
    </location>
</feature>
<evidence type="ECO:0000256" key="4">
    <source>
        <dbReference type="SAM" id="MobiDB-lite"/>
    </source>
</evidence>
<feature type="domain" description="Suppressor of forked" evidence="5">
    <location>
        <begin position="34"/>
        <end position="613"/>
    </location>
</feature>
<keyword evidence="3" id="KW-0507">mRNA processing</keyword>
<comment type="function">
    <text evidence="3">Component of the cleavage factor IA (CFIA) complex, which is involved in the endonucleolytic cleavage during polyadenylation-dependent pre-mRNA 3'-end formation.</text>
</comment>
<feature type="region of interest" description="Disordered" evidence="4">
    <location>
        <begin position="415"/>
        <end position="442"/>
    </location>
</feature>
<evidence type="ECO:0000256" key="2">
    <source>
        <dbReference type="ARBA" id="ARBA00023242"/>
    </source>
</evidence>
<reference evidence="6 7" key="1">
    <citation type="submission" date="2022-09" db="EMBL/GenBank/DDBJ databases">
        <authorList>
            <person name="Palmer J.M."/>
        </authorList>
    </citation>
    <scope>NUCLEOTIDE SEQUENCE [LARGE SCALE GENOMIC DNA]</scope>
    <source>
        <strain evidence="6 7">DSM 7382</strain>
    </source>
</reference>
<keyword evidence="1" id="KW-0677">Repeat</keyword>
<dbReference type="SUPFAM" id="SSF48452">
    <property type="entry name" value="TPR-like"/>
    <property type="match status" value="2"/>
</dbReference>
<dbReference type="Gene3D" id="1.25.40.1040">
    <property type="match status" value="1"/>
</dbReference>
<keyword evidence="2 3" id="KW-0539">Nucleus</keyword>
<dbReference type="GO" id="GO:0005737">
    <property type="term" value="C:cytoplasm"/>
    <property type="evidence" value="ECO:0007669"/>
    <property type="project" value="UniProtKB-SubCell"/>
</dbReference>
<feature type="compositionally biased region" description="Polar residues" evidence="4">
    <location>
        <begin position="415"/>
        <end position="435"/>
    </location>
</feature>
<feature type="compositionally biased region" description="Basic and acidic residues" evidence="4">
    <location>
        <begin position="674"/>
        <end position="688"/>
    </location>
</feature>
<keyword evidence="3" id="KW-0963">Cytoplasm</keyword>
<dbReference type="InterPro" id="IPR011990">
    <property type="entry name" value="TPR-like_helical_dom_sf"/>
</dbReference>
<evidence type="ECO:0000256" key="1">
    <source>
        <dbReference type="ARBA" id="ARBA00022737"/>
    </source>
</evidence>
<proteinExistence type="predicted"/>
<dbReference type="Proteomes" id="UP001385951">
    <property type="component" value="Unassembled WGS sequence"/>
</dbReference>
<sequence length="771" mass="88704">MEDGLPPGLQTAGNGFIAQTEEALAPDIRVHQWNTLREHLKKNPQDVESWMKLVDLAEELGHFEREKDTYEALLNQYPNTPSAQIAYINRVLKSSVSNRLQCARTLFDQYLKLSPSIDLWKHYLSYVKHIYQGSSERDTVRQAYEQALKQIGHYTESSDIWTGYIQLLKSEQAKSPEYDDGNREAIRTTYQRAVQTPVDDVKRFWLEYKEFETSIDQNTAKELISKLEAAHILAQSALGQVHLLLPLTPMSKIGRHTIYLPRIPKFTASDIELVRRWRKYISWEESNPLMIDDKNHFHNRIQSVFRKAVVEMRYFPEIWYLAFHWTSELSTDQSLPETKRNEYCYEATNLVKSGVEANPSSFILNFACAETLAVSGNLDEMHNTFEAFITALRQNLETIEDSQVLKDESTAVGSNVTQHNINPNDVEESNQSQTLPVPRSTVGGKNTELTEYSIAWIIYTRLVRRADSKSAARAVFSRAMKDKWIQWEVYEAAALMEYHCSKDTDAATRIFEKALKKFSDASNLALKYLDFLISINDDANARALFERLITIFPPERSRPIWERWARYEYHFGNLQAIQSFTSRMAEVFPKFPPIGFFAERHKYLGRDVIAIRDLGFTVGQPEEAKHSTQKSLSLQVASQATPQGGSSIKRPYPPDGDNSQSGPPIKKHRAPSPSHRERGSARDRDFREGHHRTCHRTLNLNRYGRQAREHDWNYRSSCNIEKEEDKSTTVPHLLSWFVGQLPPPAAYDGPTLQADYLMKIFQNAAIPRPTT</sequence>
<evidence type="ECO:0000313" key="7">
    <source>
        <dbReference type="Proteomes" id="UP001385951"/>
    </source>
</evidence>
<dbReference type="InterPro" id="IPR045243">
    <property type="entry name" value="Rna14-like"/>
</dbReference>
<dbReference type="PANTHER" id="PTHR19980:SF0">
    <property type="entry name" value="CLEAVAGE STIMULATION FACTOR SUBUNIT 3"/>
    <property type="match status" value="1"/>
</dbReference>
<accession>A0AAW0FCH9</accession>
<dbReference type="GO" id="GO:0005634">
    <property type="term" value="C:nucleus"/>
    <property type="evidence" value="ECO:0007669"/>
    <property type="project" value="UniProtKB-SubCell"/>
</dbReference>
<dbReference type="InterPro" id="IPR003107">
    <property type="entry name" value="HAT"/>
</dbReference>
<feature type="compositionally biased region" description="Polar residues" evidence="4">
    <location>
        <begin position="629"/>
        <end position="646"/>
    </location>
</feature>
<name>A0AAW0FCH9_9APHY</name>
<dbReference type="PANTHER" id="PTHR19980">
    <property type="entry name" value="RNA CLEAVAGE STIMULATION FACTOR"/>
    <property type="match status" value="1"/>
</dbReference>
<dbReference type="AlphaFoldDB" id="A0AAW0FCH9"/>
<evidence type="ECO:0000313" key="6">
    <source>
        <dbReference type="EMBL" id="KAK7679170.1"/>
    </source>
</evidence>
<dbReference type="GO" id="GO:0003729">
    <property type="term" value="F:mRNA binding"/>
    <property type="evidence" value="ECO:0007669"/>
    <property type="project" value="TreeGrafter"/>
</dbReference>
<dbReference type="InterPro" id="IPR008847">
    <property type="entry name" value="Suf"/>
</dbReference>
<keyword evidence="7" id="KW-1185">Reference proteome</keyword>
<evidence type="ECO:0000259" key="5">
    <source>
        <dbReference type="Pfam" id="PF05843"/>
    </source>
</evidence>
<dbReference type="EMBL" id="JASBNA010000062">
    <property type="protein sequence ID" value="KAK7679170.1"/>
    <property type="molecule type" value="Genomic_DNA"/>
</dbReference>